<protein>
    <recommendedName>
        <fullName evidence="2">site-specific DNA-methyltransferase (adenine-specific)</fullName>
        <ecNumber evidence="2">2.1.1.72</ecNumber>
    </recommendedName>
</protein>
<dbReference type="PANTHER" id="PTHR42933:SF4">
    <property type="entry name" value="TYPE I RESTRICTION ENZYME ECOKI METHYLASE SUBUNIT"/>
    <property type="match status" value="1"/>
</dbReference>
<dbReference type="EMBL" id="JBHTEC010000001">
    <property type="protein sequence ID" value="MFD0280081.1"/>
    <property type="molecule type" value="Genomic_DNA"/>
</dbReference>
<evidence type="ECO:0000259" key="8">
    <source>
        <dbReference type="Pfam" id="PF02384"/>
    </source>
</evidence>
<dbReference type="Pfam" id="PF02384">
    <property type="entry name" value="N6_Mtase"/>
    <property type="match status" value="1"/>
</dbReference>
<dbReference type="GO" id="GO:0008168">
    <property type="term" value="F:methyltransferase activity"/>
    <property type="evidence" value="ECO:0007669"/>
    <property type="project" value="UniProtKB-KW"/>
</dbReference>
<evidence type="ECO:0000256" key="2">
    <source>
        <dbReference type="ARBA" id="ARBA00011900"/>
    </source>
</evidence>
<comment type="catalytic activity">
    <reaction evidence="7">
        <text>a 2'-deoxyadenosine in DNA + S-adenosyl-L-methionine = an N(6)-methyl-2'-deoxyadenosine in DNA + S-adenosyl-L-homocysteine + H(+)</text>
        <dbReference type="Rhea" id="RHEA:15197"/>
        <dbReference type="Rhea" id="RHEA-COMP:12418"/>
        <dbReference type="Rhea" id="RHEA-COMP:12419"/>
        <dbReference type="ChEBI" id="CHEBI:15378"/>
        <dbReference type="ChEBI" id="CHEBI:57856"/>
        <dbReference type="ChEBI" id="CHEBI:59789"/>
        <dbReference type="ChEBI" id="CHEBI:90615"/>
        <dbReference type="ChEBI" id="CHEBI:90616"/>
        <dbReference type="EC" id="2.1.1.72"/>
    </reaction>
</comment>
<sequence length="504" mass="55256">MNPPSSTNPGPEQDLAKVLWSLADVLREDGLSGTEYVEQLTCLIVLKLAQEQRLRPLNPIDVIGYDAWGMLQANDGENLLLRYEQALDHLARRPGTLGLLFRRAQNRVLDPVKLGQLIDSVDFHSWSRDISTGTGTVYEALLDRLTADHKTGAGQYFTPRPLIEAIVECVQPGIDDTIIDPACGTGGFLIKSFEYLVDHFPPGVTPAQRARLDDGAFFGTELVDATARMATMNLLLHGMTRADAANSPITVGDSLTHTPRQRATLVLTTPPFGRRSTITGGAYGYDRLDFWAETGNRQLNFLQHVHSLLETNGRAAVVVPDNVLFESGAGAHVRRQLLHACDVHTLLRLPTGVFYATGVKTSVLFFDKLAPRPDGRPSTKQLWVYDLRPHRPTPGKASTLGRADYEDFVSAYRPGRPRSERIASPVFRSFSVEDLLARDRITLDLPVAEPAEPFAAVEAEADLHHMAQEIAGELRSALEELTALTEALRPYGAGGGRPDGDSAK</sequence>
<dbReference type="SUPFAM" id="SSF53335">
    <property type="entry name" value="S-adenosyl-L-methionine-dependent methyltransferases"/>
    <property type="match status" value="1"/>
</dbReference>
<dbReference type="Gene3D" id="3.40.50.150">
    <property type="entry name" value="Vaccinia Virus protein VP39"/>
    <property type="match status" value="1"/>
</dbReference>
<proteinExistence type="inferred from homology"/>
<dbReference type="GO" id="GO:0032259">
    <property type="term" value="P:methylation"/>
    <property type="evidence" value="ECO:0007669"/>
    <property type="project" value="UniProtKB-KW"/>
</dbReference>
<evidence type="ECO:0000313" key="9">
    <source>
        <dbReference type="EMBL" id="MFD0280081.1"/>
    </source>
</evidence>
<dbReference type="PANTHER" id="PTHR42933">
    <property type="entry name" value="SLR6095 PROTEIN"/>
    <property type="match status" value="1"/>
</dbReference>
<evidence type="ECO:0000256" key="3">
    <source>
        <dbReference type="ARBA" id="ARBA00022603"/>
    </source>
</evidence>
<evidence type="ECO:0000256" key="5">
    <source>
        <dbReference type="ARBA" id="ARBA00022691"/>
    </source>
</evidence>
<dbReference type="EC" id="2.1.1.72" evidence="2"/>
<evidence type="ECO:0000256" key="1">
    <source>
        <dbReference type="ARBA" id="ARBA00006594"/>
    </source>
</evidence>
<evidence type="ECO:0000256" key="4">
    <source>
        <dbReference type="ARBA" id="ARBA00022679"/>
    </source>
</evidence>
<evidence type="ECO:0000256" key="6">
    <source>
        <dbReference type="ARBA" id="ARBA00022747"/>
    </source>
</evidence>
<dbReference type="InterPro" id="IPR003356">
    <property type="entry name" value="DNA_methylase_A-5"/>
</dbReference>
<evidence type="ECO:0000256" key="7">
    <source>
        <dbReference type="ARBA" id="ARBA00047942"/>
    </source>
</evidence>
<gene>
    <name evidence="9" type="ORF">ACFQZP_00060</name>
</gene>
<dbReference type="PRINTS" id="PR00507">
    <property type="entry name" value="N12N6MTFRASE"/>
</dbReference>
<keyword evidence="3 9" id="KW-0489">Methyltransferase</keyword>
<dbReference type="InterPro" id="IPR029063">
    <property type="entry name" value="SAM-dependent_MTases_sf"/>
</dbReference>
<keyword evidence="6" id="KW-0680">Restriction system</keyword>
<reference evidence="10" key="1">
    <citation type="journal article" date="2019" name="Int. J. Syst. Evol. Microbiol.">
        <title>The Global Catalogue of Microorganisms (GCM) 10K type strain sequencing project: providing services to taxonomists for standard genome sequencing and annotation.</title>
        <authorList>
            <consortium name="The Broad Institute Genomics Platform"/>
            <consortium name="The Broad Institute Genome Sequencing Center for Infectious Disease"/>
            <person name="Wu L."/>
            <person name="Ma J."/>
        </authorList>
    </citation>
    <scope>NUCLEOTIDE SEQUENCE [LARGE SCALE GENOMIC DNA]</scope>
    <source>
        <strain evidence="10">CGMCC 4.7198</strain>
    </source>
</reference>
<keyword evidence="5" id="KW-0949">S-adenosyl-L-methionine</keyword>
<dbReference type="Proteomes" id="UP001596957">
    <property type="component" value="Unassembled WGS sequence"/>
</dbReference>
<evidence type="ECO:0000313" key="10">
    <source>
        <dbReference type="Proteomes" id="UP001596957"/>
    </source>
</evidence>
<comment type="caution">
    <text evidence="9">The sequence shown here is derived from an EMBL/GenBank/DDBJ whole genome shotgun (WGS) entry which is preliminary data.</text>
</comment>
<keyword evidence="4" id="KW-0808">Transferase</keyword>
<dbReference type="Gene3D" id="1.20.1260.30">
    <property type="match status" value="1"/>
</dbReference>
<organism evidence="9 10">
    <name type="scientific">Streptomyces lutosisoli</name>
    <dbReference type="NCBI Taxonomy" id="2665721"/>
    <lineage>
        <taxon>Bacteria</taxon>
        <taxon>Bacillati</taxon>
        <taxon>Actinomycetota</taxon>
        <taxon>Actinomycetes</taxon>
        <taxon>Kitasatosporales</taxon>
        <taxon>Streptomycetaceae</taxon>
        <taxon>Streptomyces</taxon>
    </lineage>
</organism>
<dbReference type="InterPro" id="IPR038333">
    <property type="entry name" value="T1MK-like_N_sf"/>
</dbReference>
<dbReference type="InterPro" id="IPR051537">
    <property type="entry name" value="DNA_Adenine_Mtase"/>
</dbReference>
<name>A0ABW2V694_9ACTN</name>
<feature type="domain" description="DNA methylase adenine-specific" evidence="8">
    <location>
        <begin position="135"/>
        <end position="413"/>
    </location>
</feature>
<dbReference type="RefSeq" id="WP_381261720.1">
    <property type="nucleotide sequence ID" value="NZ_JBHTBI010000054.1"/>
</dbReference>
<accession>A0ABW2V694</accession>
<comment type="similarity">
    <text evidence="1">Belongs to the N(4)/N(6)-methyltransferase family.</text>
</comment>
<keyword evidence="10" id="KW-1185">Reference proteome</keyword>